<comment type="caution">
    <text evidence="1">The sequence shown here is derived from an EMBL/GenBank/DDBJ whole genome shotgun (WGS) entry which is preliminary data.</text>
</comment>
<proteinExistence type="predicted"/>
<accession>A0ACC1D7J1</accession>
<evidence type="ECO:0000313" key="2">
    <source>
        <dbReference type="Proteomes" id="UP000824533"/>
    </source>
</evidence>
<name>A0ACC1D7J1_9NEOP</name>
<organism evidence="1 2">
    <name type="scientific">Dendrolimus kikuchii</name>
    <dbReference type="NCBI Taxonomy" id="765133"/>
    <lineage>
        <taxon>Eukaryota</taxon>
        <taxon>Metazoa</taxon>
        <taxon>Ecdysozoa</taxon>
        <taxon>Arthropoda</taxon>
        <taxon>Hexapoda</taxon>
        <taxon>Insecta</taxon>
        <taxon>Pterygota</taxon>
        <taxon>Neoptera</taxon>
        <taxon>Endopterygota</taxon>
        <taxon>Lepidoptera</taxon>
        <taxon>Glossata</taxon>
        <taxon>Ditrysia</taxon>
        <taxon>Bombycoidea</taxon>
        <taxon>Lasiocampidae</taxon>
        <taxon>Dendrolimus</taxon>
    </lineage>
</organism>
<dbReference type="Proteomes" id="UP000824533">
    <property type="component" value="Linkage Group LG07"/>
</dbReference>
<keyword evidence="2" id="KW-1185">Reference proteome</keyword>
<sequence length="146" mass="15933">MLRKGLFTMFGFNRRLHTICGERATSSDLRYSRRIRSTSSGTRGRSRRAALMSPRRPRGAGVFNAVGAGCGGRARSPPRVPLVALADGSRCTLCNAEATVLPTCPTSGRRACRTNPPTPLCPPTQMHFYDGDAENAIDIHIRVSFR</sequence>
<dbReference type="EMBL" id="CM034393">
    <property type="protein sequence ID" value="KAJ0179888.1"/>
    <property type="molecule type" value="Genomic_DNA"/>
</dbReference>
<protein>
    <submittedName>
        <fullName evidence="1">Uncharacterized protein</fullName>
    </submittedName>
</protein>
<reference evidence="1 2" key="1">
    <citation type="journal article" date="2021" name="Front. Genet.">
        <title>Chromosome-Level Genome Assembly Reveals Significant Gene Expansion in the Toll and IMD Signaling Pathways of Dendrolimus kikuchii.</title>
        <authorList>
            <person name="Zhou J."/>
            <person name="Wu P."/>
            <person name="Xiong Z."/>
            <person name="Liu N."/>
            <person name="Zhao N."/>
            <person name="Ji M."/>
            <person name="Qiu Y."/>
            <person name="Yang B."/>
        </authorList>
    </citation>
    <scope>NUCLEOTIDE SEQUENCE [LARGE SCALE GENOMIC DNA]</scope>
    <source>
        <strain evidence="1">Ann1</strain>
    </source>
</reference>
<gene>
    <name evidence="1" type="ORF">K1T71_004479</name>
</gene>
<evidence type="ECO:0000313" key="1">
    <source>
        <dbReference type="EMBL" id="KAJ0179888.1"/>
    </source>
</evidence>